<keyword evidence="3 7" id="KW-0812">Transmembrane</keyword>
<keyword evidence="2" id="KW-1003">Cell membrane</keyword>
<evidence type="ECO:0000256" key="1">
    <source>
        <dbReference type="ARBA" id="ARBA00004651"/>
    </source>
</evidence>
<organism evidence="8 9">
    <name type="scientific">Cellulomonas marina</name>
    <dbReference type="NCBI Taxonomy" id="988821"/>
    <lineage>
        <taxon>Bacteria</taxon>
        <taxon>Bacillati</taxon>
        <taxon>Actinomycetota</taxon>
        <taxon>Actinomycetes</taxon>
        <taxon>Micrococcales</taxon>
        <taxon>Cellulomonadaceae</taxon>
        <taxon>Cellulomonas</taxon>
    </lineage>
</organism>
<comment type="subcellular location">
    <subcellularLocation>
        <location evidence="1">Cell membrane</location>
        <topology evidence="1">Multi-pass membrane protein</topology>
    </subcellularLocation>
</comment>
<evidence type="ECO:0000256" key="4">
    <source>
        <dbReference type="ARBA" id="ARBA00022989"/>
    </source>
</evidence>
<feature type="transmembrane region" description="Helical" evidence="7">
    <location>
        <begin position="32"/>
        <end position="52"/>
    </location>
</feature>
<keyword evidence="9" id="KW-1185">Reference proteome</keyword>
<evidence type="ECO:0000256" key="5">
    <source>
        <dbReference type="ARBA" id="ARBA00023136"/>
    </source>
</evidence>
<proteinExistence type="predicted"/>
<dbReference type="GO" id="GO:0005886">
    <property type="term" value="C:plasma membrane"/>
    <property type="evidence" value="ECO:0007669"/>
    <property type="project" value="UniProtKB-SubCell"/>
</dbReference>
<dbReference type="AlphaFoldDB" id="A0A1I0Z065"/>
<feature type="transmembrane region" description="Helical" evidence="7">
    <location>
        <begin position="262"/>
        <end position="281"/>
    </location>
</feature>
<evidence type="ECO:0000313" key="9">
    <source>
        <dbReference type="Proteomes" id="UP000199012"/>
    </source>
</evidence>
<evidence type="ECO:0000313" key="8">
    <source>
        <dbReference type="EMBL" id="SFB17848.1"/>
    </source>
</evidence>
<name>A0A1I0Z065_9CELL</name>
<sequence>MLGEFDGAAVLPQQAPSLAAYLSWTSPQPVPVLPALGLLLVVAYLAGAVRMWRAGRRWPARESALFFLGCLVLIIVTGADIEGYGLEMFSVFMFQQLTLMIAVPMLLVLGRPGTLLLKATPTQGRGRWMRAAALRALRSSAARAAVHPAVMVPLFLALFYGVYLSSTGSWLLQRWEGHLALEVMFLISGLLFTAPVLSTDPLPRRQGHGARLADMAVEMPLHAFFGVLIMMAPQPMVAAFAHPPTAWGVEVLDDQRLAGGLAWSYGELPNLIVVLVLAARWHRDEERRNRVNDRRTDDPELEEYNAYLRSLADRTQAPGPLRSGPANVSAPTDSDPRR</sequence>
<feature type="region of interest" description="Disordered" evidence="6">
    <location>
        <begin position="314"/>
        <end position="338"/>
    </location>
</feature>
<gene>
    <name evidence="8" type="ORF">SAMN05421867_10920</name>
</gene>
<reference evidence="8 9" key="1">
    <citation type="submission" date="2016-10" db="EMBL/GenBank/DDBJ databases">
        <authorList>
            <person name="de Groot N.N."/>
        </authorList>
    </citation>
    <scope>NUCLEOTIDE SEQUENCE [LARGE SCALE GENOMIC DNA]</scope>
    <source>
        <strain evidence="8 9">CGMCC 4.6945</strain>
    </source>
</reference>
<evidence type="ECO:0000256" key="7">
    <source>
        <dbReference type="SAM" id="Phobius"/>
    </source>
</evidence>
<keyword evidence="4 7" id="KW-1133">Transmembrane helix</keyword>
<feature type="transmembrane region" description="Helical" evidence="7">
    <location>
        <begin position="223"/>
        <end position="242"/>
    </location>
</feature>
<feature type="transmembrane region" description="Helical" evidence="7">
    <location>
        <begin position="144"/>
        <end position="163"/>
    </location>
</feature>
<protein>
    <submittedName>
        <fullName evidence="8">Putative membrane protein</fullName>
    </submittedName>
</protein>
<keyword evidence="5 7" id="KW-0472">Membrane</keyword>
<dbReference type="OrthoDB" id="5241646at2"/>
<evidence type="ECO:0000256" key="6">
    <source>
        <dbReference type="SAM" id="MobiDB-lite"/>
    </source>
</evidence>
<dbReference type="RefSeq" id="WP_090033037.1">
    <property type="nucleotide sequence ID" value="NZ_BONM01000004.1"/>
</dbReference>
<dbReference type="EMBL" id="FOKA01000009">
    <property type="protein sequence ID" value="SFB17848.1"/>
    <property type="molecule type" value="Genomic_DNA"/>
</dbReference>
<feature type="transmembrane region" description="Helical" evidence="7">
    <location>
        <begin position="183"/>
        <end position="202"/>
    </location>
</feature>
<dbReference type="InterPro" id="IPR019108">
    <property type="entry name" value="Caa3_assmbl_CtaG-rel"/>
</dbReference>
<feature type="transmembrane region" description="Helical" evidence="7">
    <location>
        <begin position="92"/>
        <end position="109"/>
    </location>
</feature>
<feature type="transmembrane region" description="Helical" evidence="7">
    <location>
        <begin position="64"/>
        <end position="86"/>
    </location>
</feature>
<evidence type="ECO:0000256" key="2">
    <source>
        <dbReference type="ARBA" id="ARBA00022475"/>
    </source>
</evidence>
<dbReference type="Proteomes" id="UP000199012">
    <property type="component" value="Unassembled WGS sequence"/>
</dbReference>
<accession>A0A1I0Z065</accession>
<evidence type="ECO:0000256" key="3">
    <source>
        <dbReference type="ARBA" id="ARBA00022692"/>
    </source>
</evidence>
<dbReference type="STRING" id="988821.SAMN05421867_10920"/>
<dbReference type="Pfam" id="PF09678">
    <property type="entry name" value="Caa3_CtaG"/>
    <property type="match status" value="1"/>
</dbReference>